<feature type="compositionally biased region" description="Polar residues" evidence="1">
    <location>
        <begin position="67"/>
        <end position="76"/>
    </location>
</feature>
<dbReference type="InterPro" id="IPR051162">
    <property type="entry name" value="T4SS_component"/>
</dbReference>
<proteinExistence type="predicted"/>
<organism evidence="3 4">
    <name type="scientific">Candidatus Doudnabacteria bacterium CG10_big_fil_rev_8_21_14_0_10_41_10</name>
    <dbReference type="NCBI Taxonomy" id="1974551"/>
    <lineage>
        <taxon>Bacteria</taxon>
        <taxon>Candidatus Doudnaibacteriota</taxon>
    </lineage>
</organism>
<feature type="region of interest" description="Disordered" evidence="1">
    <location>
        <begin position="1"/>
        <end position="91"/>
    </location>
</feature>
<evidence type="ECO:0000259" key="2">
    <source>
        <dbReference type="Pfam" id="PF19044"/>
    </source>
</evidence>
<comment type="caution">
    <text evidence="3">The sequence shown here is derived from an EMBL/GenBank/DDBJ whole genome shotgun (WGS) entry which is preliminary data.</text>
</comment>
<dbReference type="Pfam" id="PF19044">
    <property type="entry name" value="P-loop_TraG"/>
    <property type="match status" value="2"/>
</dbReference>
<name>A0A2H0VDP3_9BACT</name>
<sequence length="709" mass="79239">MSKFVIDGELSDNESVVPESSLPPTPGGERKPAQTTPKPGTDIPIVSMAIPEETPIEKPLTEGVAQTPPTTESLNMNEGAPRSPRGGKDPFLSGLKPGKKFSFNMPRIFSKPVENKELKSTKEIIEAERIYREGLTSLKDVLAPSAIKINPNNLEISGWFTRTYFVLAYPRYLASNWINQTVSMDFPMDMSMFIYPADIGEILKKLRTKVGEIQSSISIEREKGKVRDPMLETAFQDVEQLRDKLVQGTEHYFRFGLYFTIYASSEKELDKNSSAIESVLGSRLIVIKKSFLQMKQGFNSTLPLSQDQLAVSSNLNTEPLSSTFPFVSSDLTSNDGILYGINQHNNSLILFDRFSMENANSVVFAKAGAGKSYTIKLEILRSLMMGSEVIVVDPENEYKHLAESVGGAFLSVSLNSPSRVNPFDLPKSVEGETNEDILRSAVSNLIGLMNIMLGQLDPTEESIMDQSLWQTYAKKDITPEGGMEGKEMPVMDDLEEILGGIDGGENLAVRLSKYTQGTFSGLFNKRTNVELNNQLVVFAVRDLEESLRPIAIHVILNFIWNEVRSMLKRRILVVDEAWWMMQNDDSARFLFGIAKRARKYYLGVTTITQDVTDFLQSSYGEPIVTNSSIQILLKQSPASMELLTKIFYLTQGEKYLLLESDVGEGLFFAGLKHVAIKIVASYIEDQIITTDPKQLLEIEEAKKQLRRGL</sequence>
<dbReference type="Proteomes" id="UP000230557">
    <property type="component" value="Unassembled WGS sequence"/>
</dbReference>
<feature type="domain" description="TraG P-loop" evidence="2">
    <location>
        <begin position="355"/>
        <end position="436"/>
    </location>
</feature>
<protein>
    <submittedName>
        <fullName evidence="3">Conjugal transfer protein TraC</fullName>
    </submittedName>
</protein>
<dbReference type="Gene3D" id="3.40.50.300">
    <property type="entry name" value="P-loop containing nucleotide triphosphate hydrolases"/>
    <property type="match status" value="1"/>
</dbReference>
<evidence type="ECO:0000313" key="3">
    <source>
        <dbReference type="EMBL" id="PIR97244.1"/>
    </source>
</evidence>
<dbReference type="PANTHER" id="PTHR30121:SF6">
    <property type="entry name" value="SLR6007 PROTEIN"/>
    <property type="match status" value="1"/>
</dbReference>
<dbReference type="EMBL" id="PFAJ01000034">
    <property type="protein sequence ID" value="PIR97244.1"/>
    <property type="molecule type" value="Genomic_DNA"/>
</dbReference>
<evidence type="ECO:0000256" key="1">
    <source>
        <dbReference type="SAM" id="MobiDB-lite"/>
    </source>
</evidence>
<dbReference type="AlphaFoldDB" id="A0A2H0VDP3"/>
<dbReference type="NCBIfam" id="NF045971">
    <property type="entry name" value="conju_CD1110"/>
    <property type="match status" value="1"/>
</dbReference>
<dbReference type="InterPro" id="IPR043964">
    <property type="entry name" value="P-loop_TraG"/>
</dbReference>
<accession>A0A2H0VDP3</accession>
<dbReference type="PANTHER" id="PTHR30121">
    <property type="entry name" value="UNCHARACTERIZED PROTEIN YJGR-RELATED"/>
    <property type="match status" value="1"/>
</dbReference>
<dbReference type="SUPFAM" id="SSF52540">
    <property type="entry name" value="P-loop containing nucleoside triphosphate hydrolases"/>
    <property type="match status" value="1"/>
</dbReference>
<dbReference type="Gene3D" id="1.10.8.730">
    <property type="match status" value="1"/>
</dbReference>
<gene>
    <name evidence="3" type="ORF">COT91_02415</name>
</gene>
<reference evidence="4" key="1">
    <citation type="submission" date="2017-09" db="EMBL/GenBank/DDBJ databases">
        <title>Depth-based differentiation of microbial function through sediment-hosted aquifers and enrichment of novel symbionts in the deep terrestrial subsurface.</title>
        <authorList>
            <person name="Probst A.J."/>
            <person name="Ladd B."/>
            <person name="Jarett J.K."/>
            <person name="Geller-Mcgrath D.E."/>
            <person name="Sieber C.M.K."/>
            <person name="Emerson J.B."/>
            <person name="Anantharaman K."/>
            <person name="Thomas B.C."/>
            <person name="Malmstrom R."/>
            <person name="Stieglmeier M."/>
            <person name="Klingl A."/>
            <person name="Woyke T."/>
            <person name="Ryan C.M."/>
            <person name="Banfield J.F."/>
        </authorList>
    </citation>
    <scope>NUCLEOTIDE SEQUENCE [LARGE SCALE GENOMIC DNA]</scope>
</reference>
<evidence type="ECO:0000313" key="4">
    <source>
        <dbReference type="Proteomes" id="UP000230557"/>
    </source>
</evidence>
<dbReference type="InterPro" id="IPR027417">
    <property type="entry name" value="P-loop_NTPase"/>
</dbReference>
<feature type="domain" description="TraG P-loop" evidence="2">
    <location>
        <begin position="512"/>
        <end position="658"/>
    </location>
</feature>